<sequence length="195" mass="21616">MPLHFTISYFLVVLLYVTYVHGTKSATASADIEQLKLNYQHMNTKLQNLINENQRLNSEVTRLQTRASDTTVAFTARLSLDTELSATGTVIFDDVLLNSGNAYNERNGHFTAHVAGTYQLAVSLTNFGKEAHFAVQKNGHDVLSRLYIKSGLTYSSSTVVVAQLNVGDVVQVKGQYFPTNLREGLYSVFSGFLIK</sequence>
<dbReference type="AlphaFoldDB" id="A0A8W8I2M7"/>
<evidence type="ECO:0000313" key="7">
    <source>
        <dbReference type="Proteomes" id="UP000005408"/>
    </source>
</evidence>
<evidence type="ECO:0000256" key="3">
    <source>
        <dbReference type="SAM" id="Coils"/>
    </source>
</evidence>
<dbReference type="SUPFAM" id="SSF49842">
    <property type="entry name" value="TNF-like"/>
    <property type="match status" value="1"/>
</dbReference>
<dbReference type="Proteomes" id="UP000005408">
    <property type="component" value="Unassembled WGS sequence"/>
</dbReference>
<accession>A0A8W8I2M7</accession>
<feature type="chain" id="PRO_5042430767" description="C1q domain-containing protein" evidence="4">
    <location>
        <begin position="23"/>
        <end position="195"/>
    </location>
</feature>
<dbReference type="OrthoDB" id="6161204at2759"/>
<protein>
    <recommendedName>
        <fullName evidence="5">C1q domain-containing protein</fullName>
    </recommendedName>
</protein>
<feature type="coiled-coil region" evidence="3">
    <location>
        <begin position="32"/>
        <end position="66"/>
    </location>
</feature>
<keyword evidence="4" id="KW-0732">Signal</keyword>
<reference evidence="6" key="1">
    <citation type="submission" date="2022-08" db="UniProtKB">
        <authorList>
            <consortium name="EnsemblMetazoa"/>
        </authorList>
    </citation>
    <scope>IDENTIFICATION</scope>
    <source>
        <strain evidence="6">05x7-T-G4-1.051#20</strain>
    </source>
</reference>
<proteinExistence type="predicted"/>
<evidence type="ECO:0000256" key="1">
    <source>
        <dbReference type="ARBA" id="ARBA00004613"/>
    </source>
</evidence>
<dbReference type="InterPro" id="IPR008983">
    <property type="entry name" value="Tumour_necrosis_fac-like_dom"/>
</dbReference>
<feature type="signal peptide" evidence="4">
    <location>
        <begin position="1"/>
        <end position="22"/>
    </location>
</feature>
<dbReference type="PRINTS" id="PR00007">
    <property type="entry name" value="COMPLEMNTC1Q"/>
</dbReference>
<dbReference type="EnsemblMetazoa" id="G12003.2">
    <property type="protein sequence ID" value="G12003.2:cds"/>
    <property type="gene ID" value="G12003"/>
</dbReference>
<evidence type="ECO:0000313" key="6">
    <source>
        <dbReference type="EnsemblMetazoa" id="G12003.1:cds"/>
    </source>
</evidence>
<comment type="subcellular location">
    <subcellularLocation>
        <location evidence="1">Secreted</location>
    </subcellularLocation>
</comment>
<name>A0A8W8I2M7_MAGGI</name>
<evidence type="ECO:0000256" key="4">
    <source>
        <dbReference type="SAM" id="SignalP"/>
    </source>
</evidence>
<dbReference type="PROSITE" id="PS50871">
    <property type="entry name" value="C1Q"/>
    <property type="match status" value="1"/>
</dbReference>
<evidence type="ECO:0000259" key="5">
    <source>
        <dbReference type="PROSITE" id="PS50871"/>
    </source>
</evidence>
<organism evidence="6 7">
    <name type="scientific">Magallana gigas</name>
    <name type="common">Pacific oyster</name>
    <name type="synonym">Crassostrea gigas</name>
    <dbReference type="NCBI Taxonomy" id="29159"/>
    <lineage>
        <taxon>Eukaryota</taxon>
        <taxon>Metazoa</taxon>
        <taxon>Spiralia</taxon>
        <taxon>Lophotrochozoa</taxon>
        <taxon>Mollusca</taxon>
        <taxon>Bivalvia</taxon>
        <taxon>Autobranchia</taxon>
        <taxon>Pteriomorphia</taxon>
        <taxon>Ostreida</taxon>
        <taxon>Ostreoidea</taxon>
        <taxon>Ostreidae</taxon>
        <taxon>Magallana</taxon>
    </lineage>
</organism>
<dbReference type="PANTHER" id="PTHR15427">
    <property type="entry name" value="EMILIN ELASTIN MICROFIBRIL INTERFACE-LOCATED PROTEIN ELASTIN MICROFIBRIL INTERFACER"/>
    <property type="match status" value="1"/>
</dbReference>
<dbReference type="OMA" id="NERNGHF"/>
<dbReference type="GO" id="GO:0005576">
    <property type="term" value="C:extracellular region"/>
    <property type="evidence" value="ECO:0007669"/>
    <property type="project" value="UniProtKB-SubCell"/>
</dbReference>
<dbReference type="InterPro" id="IPR050392">
    <property type="entry name" value="Collagen/C1q_domain"/>
</dbReference>
<dbReference type="Pfam" id="PF00386">
    <property type="entry name" value="C1q"/>
    <property type="match status" value="1"/>
</dbReference>
<keyword evidence="3" id="KW-0175">Coiled coil</keyword>
<dbReference type="InterPro" id="IPR001073">
    <property type="entry name" value="C1q_dom"/>
</dbReference>
<dbReference type="Gene3D" id="2.60.120.40">
    <property type="match status" value="1"/>
</dbReference>
<feature type="domain" description="C1q" evidence="5">
    <location>
        <begin position="67"/>
        <end position="195"/>
    </location>
</feature>
<keyword evidence="7" id="KW-1185">Reference proteome</keyword>
<dbReference type="SMART" id="SM00110">
    <property type="entry name" value="C1Q"/>
    <property type="match status" value="1"/>
</dbReference>
<keyword evidence="2" id="KW-0964">Secreted</keyword>
<dbReference type="PANTHER" id="PTHR15427:SF40">
    <property type="entry name" value="MULTIMERIN-2 PRECURSOR"/>
    <property type="match status" value="1"/>
</dbReference>
<evidence type="ECO:0000256" key="2">
    <source>
        <dbReference type="ARBA" id="ARBA00022525"/>
    </source>
</evidence>
<dbReference type="EnsemblMetazoa" id="G12003.1">
    <property type="protein sequence ID" value="G12003.1:cds"/>
    <property type="gene ID" value="G12003"/>
</dbReference>